<reference evidence="2" key="1">
    <citation type="submission" date="2020-06" db="EMBL/GenBank/DDBJ databases">
        <authorList>
            <consortium name="Plant Systems Biology data submission"/>
        </authorList>
    </citation>
    <scope>NUCLEOTIDE SEQUENCE</scope>
    <source>
        <strain evidence="2">D6</strain>
    </source>
</reference>
<comment type="caution">
    <text evidence="2">The sequence shown here is derived from an EMBL/GenBank/DDBJ whole genome shotgun (WGS) entry which is preliminary data.</text>
</comment>
<evidence type="ECO:0000313" key="2">
    <source>
        <dbReference type="EMBL" id="CAB9507744.1"/>
    </source>
</evidence>
<feature type="region of interest" description="Disordered" evidence="1">
    <location>
        <begin position="457"/>
        <end position="488"/>
    </location>
</feature>
<keyword evidence="3" id="KW-1185">Reference proteome</keyword>
<feature type="compositionally biased region" description="Polar residues" evidence="1">
    <location>
        <begin position="362"/>
        <end position="376"/>
    </location>
</feature>
<feature type="compositionally biased region" description="Basic residues" evidence="1">
    <location>
        <begin position="1"/>
        <end position="21"/>
    </location>
</feature>
<feature type="region of interest" description="Disordered" evidence="1">
    <location>
        <begin position="358"/>
        <end position="413"/>
    </location>
</feature>
<dbReference type="AlphaFoldDB" id="A0A9N8DSF1"/>
<organism evidence="2 3">
    <name type="scientific">Seminavis robusta</name>
    <dbReference type="NCBI Taxonomy" id="568900"/>
    <lineage>
        <taxon>Eukaryota</taxon>
        <taxon>Sar</taxon>
        <taxon>Stramenopiles</taxon>
        <taxon>Ochrophyta</taxon>
        <taxon>Bacillariophyta</taxon>
        <taxon>Bacillariophyceae</taxon>
        <taxon>Bacillariophycidae</taxon>
        <taxon>Naviculales</taxon>
        <taxon>Naviculaceae</taxon>
        <taxon>Seminavis</taxon>
    </lineage>
</organism>
<feature type="compositionally biased region" description="Basic residues" evidence="1">
    <location>
        <begin position="36"/>
        <end position="50"/>
    </location>
</feature>
<feature type="region of interest" description="Disordered" evidence="1">
    <location>
        <begin position="141"/>
        <end position="243"/>
    </location>
</feature>
<name>A0A9N8DSF1_9STRA</name>
<feature type="region of interest" description="Disordered" evidence="1">
    <location>
        <begin position="550"/>
        <end position="602"/>
    </location>
</feature>
<proteinExistence type="predicted"/>
<evidence type="ECO:0000313" key="3">
    <source>
        <dbReference type="Proteomes" id="UP001153069"/>
    </source>
</evidence>
<evidence type="ECO:0000256" key="1">
    <source>
        <dbReference type="SAM" id="MobiDB-lite"/>
    </source>
</evidence>
<feature type="compositionally biased region" description="Basic and acidic residues" evidence="1">
    <location>
        <begin position="173"/>
        <end position="184"/>
    </location>
</feature>
<feature type="region of interest" description="Disordered" evidence="1">
    <location>
        <begin position="1"/>
        <end position="76"/>
    </location>
</feature>
<dbReference type="Proteomes" id="UP001153069">
    <property type="component" value="Unassembled WGS sequence"/>
</dbReference>
<feature type="compositionally biased region" description="Acidic residues" evidence="1">
    <location>
        <begin position="565"/>
        <end position="580"/>
    </location>
</feature>
<gene>
    <name evidence="2" type="ORF">SEMRO_319_G116140.1</name>
</gene>
<feature type="compositionally biased region" description="Basic and acidic residues" evidence="1">
    <location>
        <begin position="378"/>
        <end position="390"/>
    </location>
</feature>
<sequence length="602" mass="65892">MMKTKRGSGRKRLSHKEGKRKSALDSMAVPPSPTHPHSHNHHSHNHHPHQNQHPPQIHQKQHDFRSSTGTMGSPTAAAVANRDFRHSVTGAAPTRNFVEAPAVSTNEIESATANTEDFSSCFHRDLLQLGNAIERLSVAKLPSYPDDDDDDDTTTVTANMSKSVDSLPPVQETPKEKVVAKESSPRSVLMNPFDSFGSDDDNLEEPKAAGMNPFHTESHSPDPGQQQQPSNIHHHQEPKVNTSTAASIMRQQPANNIQHHHHQPANINDNAAAAVTTPTHHHHSREVDINSAAAAITATATKQQHQNPFDAHSQPQVQAHPQLPAAYKNAMDDTSQQHQTLPIYGAVPSLDESVASAVPSALGSSSRRNAPKSNPFDNHVEPHKELHDYPFDEGPTIATPPNPKPSSANPFDNHLLPEVAALDSSRQEAVSPILAATPTIASPAPVSCSSLPATTWQQNPFDSHPAVPHHQSWDNVPHQRGGDNEKNMDEDYLMDELHHLKQSLSQSQQDHTAMNGSMNHHPPVVVLQTKNSDMSHDYVAEELNHLRRSMSHQDGTQPGPLGATSDDEDETETHDEDASLEQDPSEHVQKMASMVDDDLFLV</sequence>
<dbReference type="EMBL" id="CAICTM010000318">
    <property type="protein sequence ID" value="CAB9507744.1"/>
    <property type="molecule type" value="Genomic_DNA"/>
</dbReference>
<protein>
    <submittedName>
        <fullName evidence="2">Uncharacterized protein</fullName>
    </submittedName>
</protein>
<accession>A0A9N8DSF1</accession>